<evidence type="ECO:0000313" key="2">
    <source>
        <dbReference type="Proteomes" id="UP000799755"/>
    </source>
</evidence>
<reference evidence="1" key="1">
    <citation type="journal article" date="2020" name="Stud. Mycol.">
        <title>101 Dothideomycetes genomes: a test case for predicting lifestyles and emergence of pathogens.</title>
        <authorList>
            <person name="Haridas S."/>
            <person name="Albert R."/>
            <person name="Binder M."/>
            <person name="Bloem J."/>
            <person name="Labutti K."/>
            <person name="Salamov A."/>
            <person name="Andreopoulos B."/>
            <person name="Baker S."/>
            <person name="Barry K."/>
            <person name="Bills G."/>
            <person name="Bluhm B."/>
            <person name="Cannon C."/>
            <person name="Castanera R."/>
            <person name="Culley D."/>
            <person name="Daum C."/>
            <person name="Ezra D."/>
            <person name="Gonzalez J."/>
            <person name="Henrissat B."/>
            <person name="Kuo A."/>
            <person name="Liang C."/>
            <person name="Lipzen A."/>
            <person name="Lutzoni F."/>
            <person name="Magnuson J."/>
            <person name="Mondo S."/>
            <person name="Nolan M."/>
            <person name="Ohm R."/>
            <person name="Pangilinan J."/>
            <person name="Park H.-J."/>
            <person name="Ramirez L."/>
            <person name="Alfaro M."/>
            <person name="Sun H."/>
            <person name="Tritt A."/>
            <person name="Yoshinaga Y."/>
            <person name="Zwiers L.-H."/>
            <person name="Turgeon B."/>
            <person name="Goodwin S."/>
            <person name="Spatafora J."/>
            <person name="Crous P."/>
            <person name="Grigoriev I."/>
        </authorList>
    </citation>
    <scope>NUCLEOTIDE SEQUENCE</scope>
    <source>
        <strain evidence="1">ATCC 200398</strain>
    </source>
</reference>
<sequence length="228" mass="25866">MAPNTGKRAREALKIDQEYSSTELPIALALGSLLNSKILFKDTIMNHSDVADSVAISPDTTMDKRNGKATPENSNMADDPFRQRYQRTLLVTPFSSLFTSGIMLTEILTVDRNPPDIAIPRVHPFMVMDKRLLSIIDQRIESNHPIFGAEDDPSKTGRPLENELLAFKSLLERKPRNKKACAEYGKWRRFDLNDKNQCMKLRRESIAKARGNIEDFGIGDCFFADYIK</sequence>
<comment type="caution">
    <text evidence="1">The sequence shown here is derived from an EMBL/GenBank/DDBJ whole genome shotgun (WGS) entry which is preliminary data.</text>
</comment>
<accession>A0ACB6RBP5</accession>
<gene>
    <name evidence="1" type="ORF">BDR25DRAFT_349600</name>
</gene>
<protein>
    <submittedName>
        <fullName evidence="1">Uncharacterized protein</fullName>
    </submittedName>
</protein>
<organism evidence="1 2">
    <name type="scientific">Lindgomyces ingoldianus</name>
    <dbReference type="NCBI Taxonomy" id="673940"/>
    <lineage>
        <taxon>Eukaryota</taxon>
        <taxon>Fungi</taxon>
        <taxon>Dikarya</taxon>
        <taxon>Ascomycota</taxon>
        <taxon>Pezizomycotina</taxon>
        <taxon>Dothideomycetes</taxon>
        <taxon>Pleosporomycetidae</taxon>
        <taxon>Pleosporales</taxon>
        <taxon>Lindgomycetaceae</taxon>
        <taxon>Lindgomyces</taxon>
    </lineage>
</organism>
<evidence type="ECO:0000313" key="1">
    <source>
        <dbReference type="EMBL" id="KAF2476522.1"/>
    </source>
</evidence>
<dbReference type="EMBL" id="MU003494">
    <property type="protein sequence ID" value="KAF2476522.1"/>
    <property type="molecule type" value="Genomic_DNA"/>
</dbReference>
<name>A0ACB6RBP5_9PLEO</name>
<dbReference type="Proteomes" id="UP000799755">
    <property type="component" value="Unassembled WGS sequence"/>
</dbReference>
<keyword evidence="2" id="KW-1185">Reference proteome</keyword>
<proteinExistence type="predicted"/>